<evidence type="ECO:0000313" key="1">
    <source>
        <dbReference type="EMBL" id="CUG91765.1"/>
    </source>
</evidence>
<accession>A0A0S4JMX6</accession>
<protein>
    <submittedName>
        <fullName evidence="1">Uncharacterized protein</fullName>
    </submittedName>
</protein>
<reference evidence="2" key="1">
    <citation type="submission" date="2015-09" db="EMBL/GenBank/DDBJ databases">
        <authorList>
            <consortium name="Pathogen Informatics"/>
        </authorList>
    </citation>
    <scope>NUCLEOTIDE SEQUENCE [LARGE SCALE GENOMIC DNA]</scope>
    <source>
        <strain evidence="2">Lake Konstanz</strain>
    </source>
</reference>
<evidence type="ECO:0000313" key="2">
    <source>
        <dbReference type="Proteomes" id="UP000051952"/>
    </source>
</evidence>
<dbReference type="EMBL" id="CYKH01001968">
    <property type="protein sequence ID" value="CUG91765.1"/>
    <property type="molecule type" value="Genomic_DNA"/>
</dbReference>
<proteinExistence type="predicted"/>
<name>A0A0S4JMX6_BODSA</name>
<dbReference type="AlphaFoldDB" id="A0A0S4JMX6"/>
<gene>
    <name evidence="1" type="ORF">BSAL_34020</name>
</gene>
<dbReference type="Proteomes" id="UP000051952">
    <property type="component" value="Unassembled WGS sequence"/>
</dbReference>
<dbReference type="VEuPathDB" id="TriTrypDB:BSAL_34020"/>
<feature type="non-terminal residue" evidence="1">
    <location>
        <position position="1"/>
    </location>
</feature>
<keyword evidence="2" id="KW-1185">Reference proteome</keyword>
<sequence length="129" mass="14799">LLIRAVYQIAHIFIARRLSEVVPCRLAFEWCRGRKRVEDDYGEGGDELSRMGAAAPTQPLYADLEDLLRDSDDVDVELEERHEVNAEAYVRPLVEQQLGEVEDVTLFSDLRKSKSAVKDRAELDEFLFT</sequence>
<organism evidence="1 2">
    <name type="scientific">Bodo saltans</name>
    <name type="common">Flagellated protozoan</name>
    <dbReference type="NCBI Taxonomy" id="75058"/>
    <lineage>
        <taxon>Eukaryota</taxon>
        <taxon>Discoba</taxon>
        <taxon>Euglenozoa</taxon>
        <taxon>Kinetoplastea</taxon>
        <taxon>Metakinetoplastina</taxon>
        <taxon>Eubodonida</taxon>
        <taxon>Bodonidae</taxon>
        <taxon>Bodo</taxon>
    </lineage>
</organism>